<organism evidence="2 3">
    <name type="scientific">Hemibagrus guttatus</name>
    <dbReference type="NCBI Taxonomy" id="175788"/>
    <lineage>
        <taxon>Eukaryota</taxon>
        <taxon>Metazoa</taxon>
        <taxon>Chordata</taxon>
        <taxon>Craniata</taxon>
        <taxon>Vertebrata</taxon>
        <taxon>Euteleostomi</taxon>
        <taxon>Actinopterygii</taxon>
        <taxon>Neopterygii</taxon>
        <taxon>Teleostei</taxon>
        <taxon>Ostariophysi</taxon>
        <taxon>Siluriformes</taxon>
        <taxon>Bagridae</taxon>
        <taxon>Hemibagrus</taxon>
    </lineage>
</organism>
<dbReference type="PRINTS" id="PR01407">
    <property type="entry name" value="BUTYPHLNCDUF"/>
</dbReference>
<dbReference type="InterPro" id="IPR050143">
    <property type="entry name" value="TRIM/RBCC"/>
</dbReference>
<protein>
    <recommendedName>
        <fullName evidence="1">B30.2/SPRY domain-containing protein</fullName>
    </recommendedName>
</protein>
<dbReference type="InterPro" id="IPR001870">
    <property type="entry name" value="B30.2/SPRY"/>
</dbReference>
<dbReference type="Gene3D" id="2.60.120.920">
    <property type="match status" value="1"/>
</dbReference>
<dbReference type="AlphaFoldDB" id="A0AAE0R4F2"/>
<dbReference type="Pfam" id="PF00622">
    <property type="entry name" value="SPRY"/>
    <property type="match status" value="1"/>
</dbReference>
<dbReference type="SMART" id="SM00589">
    <property type="entry name" value="PRY"/>
    <property type="match status" value="1"/>
</dbReference>
<dbReference type="FunFam" id="2.60.120.920:FF:000004">
    <property type="entry name" value="Butyrophilin subfamily 1 member A1"/>
    <property type="match status" value="1"/>
</dbReference>
<accession>A0AAE0R4F2</accession>
<dbReference type="InterPro" id="IPR006574">
    <property type="entry name" value="PRY"/>
</dbReference>
<sequence>MMKEKIEKLSRDISSLSDTIRAIEEEMRAEDILFLQNYKATVKRAQCTLQHPEELSGALIHVAQHLTNLKFRVWEKMQDTVQYMPITLDPNTAHPLLIVSDDLTSVRLSEEEQKLPDNPERLDACLCVLGSEGFNSGTHCWDVDVGDCAAWSLGVMTEYAKRKGDINSRTGLWYMWYYDGEYGAGSTPQPHSLLSLEQKLQRIRLQLDWDRGNLSFYDPLTGTHIHTFTHTFTERLLPYLAIGSETSPLRVLPIGNYENVNLLK</sequence>
<dbReference type="SUPFAM" id="SSF49899">
    <property type="entry name" value="Concanavalin A-like lectins/glucanases"/>
    <property type="match status" value="1"/>
</dbReference>
<dbReference type="SMART" id="SM00449">
    <property type="entry name" value="SPRY"/>
    <property type="match status" value="1"/>
</dbReference>
<evidence type="ECO:0000313" key="3">
    <source>
        <dbReference type="Proteomes" id="UP001274896"/>
    </source>
</evidence>
<reference evidence="2" key="1">
    <citation type="submission" date="2023-06" db="EMBL/GenBank/DDBJ databases">
        <title>Male Hemibagrus guttatus genome.</title>
        <authorList>
            <person name="Bian C."/>
        </authorList>
    </citation>
    <scope>NUCLEOTIDE SEQUENCE</scope>
    <source>
        <strain evidence="2">Male_cb2023</strain>
        <tissue evidence="2">Muscle</tissue>
    </source>
</reference>
<name>A0AAE0R4F2_9TELE</name>
<evidence type="ECO:0000259" key="1">
    <source>
        <dbReference type="PROSITE" id="PS50188"/>
    </source>
</evidence>
<dbReference type="InterPro" id="IPR043136">
    <property type="entry name" value="B30.2/SPRY_sf"/>
</dbReference>
<proteinExistence type="predicted"/>
<dbReference type="Proteomes" id="UP001274896">
    <property type="component" value="Unassembled WGS sequence"/>
</dbReference>
<dbReference type="PROSITE" id="PS50188">
    <property type="entry name" value="B302_SPRY"/>
    <property type="match status" value="1"/>
</dbReference>
<dbReference type="InterPro" id="IPR003879">
    <property type="entry name" value="Butyrophylin_SPRY"/>
</dbReference>
<feature type="domain" description="B30.2/SPRY" evidence="1">
    <location>
        <begin position="66"/>
        <end position="258"/>
    </location>
</feature>
<evidence type="ECO:0000313" key="2">
    <source>
        <dbReference type="EMBL" id="KAK3543516.1"/>
    </source>
</evidence>
<dbReference type="InterPro" id="IPR003877">
    <property type="entry name" value="SPRY_dom"/>
</dbReference>
<comment type="caution">
    <text evidence="2">The sequence shown here is derived from an EMBL/GenBank/DDBJ whole genome shotgun (WGS) entry which is preliminary data.</text>
</comment>
<gene>
    <name evidence="2" type="ORF">QTP70_023229</name>
</gene>
<dbReference type="CDD" id="cd12893">
    <property type="entry name" value="SPRY_PRY_TRIM35"/>
    <property type="match status" value="1"/>
</dbReference>
<dbReference type="Pfam" id="PF13765">
    <property type="entry name" value="PRY"/>
    <property type="match status" value="1"/>
</dbReference>
<dbReference type="PANTHER" id="PTHR24103">
    <property type="entry name" value="E3 UBIQUITIN-PROTEIN LIGASE TRIM"/>
    <property type="match status" value="1"/>
</dbReference>
<dbReference type="InterPro" id="IPR013320">
    <property type="entry name" value="ConA-like_dom_sf"/>
</dbReference>
<keyword evidence="3" id="KW-1185">Reference proteome</keyword>
<dbReference type="EMBL" id="JAUCMX010000006">
    <property type="protein sequence ID" value="KAK3543516.1"/>
    <property type="molecule type" value="Genomic_DNA"/>
</dbReference>